<gene>
    <name evidence="3" type="ORF">F4U95_01445</name>
    <name evidence="2" type="ORF">F4U96_01445</name>
</gene>
<feature type="chain" id="PRO_5023845121" description="UrcA family protein" evidence="1">
    <location>
        <begin position="20"/>
        <end position="96"/>
    </location>
</feature>
<evidence type="ECO:0008006" key="6">
    <source>
        <dbReference type="Google" id="ProtNLM"/>
    </source>
</evidence>
<dbReference type="RefSeq" id="WP_120253212.1">
    <property type="nucleotide sequence ID" value="NZ_VYPZ01000001.1"/>
</dbReference>
<dbReference type="Proteomes" id="UP000325933">
    <property type="component" value="Unassembled WGS sequence"/>
</dbReference>
<dbReference type="AlphaFoldDB" id="A0A5J5I9X6"/>
<accession>A0A5J5I9X6</accession>
<protein>
    <recommendedName>
        <fullName evidence="6">UrcA family protein</fullName>
    </recommendedName>
</protein>
<evidence type="ECO:0000313" key="5">
    <source>
        <dbReference type="Proteomes" id="UP000326364"/>
    </source>
</evidence>
<name>A0A5J5I9X6_9SPHN</name>
<comment type="caution">
    <text evidence="3">The sequence shown here is derived from an EMBL/GenBank/DDBJ whole genome shotgun (WGS) entry which is preliminary data.</text>
</comment>
<evidence type="ECO:0000313" key="4">
    <source>
        <dbReference type="Proteomes" id="UP000325933"/>
    </source>
</evidence>
<dbReference type="EMBL" id="VYQB01000001">
    <property type="protein sequence ID" value="KAA9021386.1"/>
    <property type="molecule type" value="Genomic_DNA"/>
</dbReference>
<reference evidence="4 5" key="1">
    <citation type="submission" date="2019-09" db="EMBL/GenBank/DDBJ databases">
        <authorList>
            <person name="Feng G."/>
        </authorList>
    </citation>
    <scope>NUCLEOTIDE SEQUENCE [LARGE SCALE GENOMIC DNA]</scope>
    <source>
        <strain evidence="3 4">KACC 19283</strain>
        <strain evidence="2 5">KACC 19284</strain>
    </source>
</reference>
<dbReference type="EMBL" id="VYQA01000001">
    <property type="protein sequence ID" value="KAA9033748.1"/>
    <property type="molecule type" value="Genomic_DNA"/>
</dbReference>
<evidence type="ECO:0000313" key="2">
    <source>
        <dbReference type="EMBL" id="KAA9021386.1"/>
    </source>
</evidence>
<proteinExistence type="predicted"/>
<keyword evidence="1" id="KW-0732">Signal</keyword>
<dbReference type="Proteomes" id="UP000326364">
    <property type="component" value="Unassembled WGS sequence"/>
</dbReference>
<feature type="signal peptide" evidence="1">
    <location>
        <begin position="1"/>
        <end position="19"/>
    </location>
</feature>
<sequence length="96" mass="10290">MLRLILAFGALIFPIGAVAQDVAPVITPGQVAEGQYYRSRMGTQAKAKSGATRARPPVTRARQQQICASRALFREKMGASDPQVLKLDSLCAKAGF</sequence>
<evidence type="ECO:0000313" key="3">
    <source>
        <dbReference type="EMBL" id="KAA9033748.1"/>
    </source>
</evidence>
<evidence type="ECO:0000256" key="1">
    <source>
        <dbReference type="SAM" id="SignalP"/>
    </source>
</evidence>
<organism evidence="3 4">
    <name type="scientific">Sphingobium limneticum</name>
    <dbReference type="NCBI Taxonomy" id="1007511"/>
    <lineage>
        <taxon>Bacteria</taxon>
        <taxon>Pseudomonadati</taxon>
        <taxon>Pseudomonadota</taxon>
        <taxon>Alphaproteobacteria</taxon>
        <taxon>Sphingomonadales</taxon>
        <taxon>Sphingomonadaceae</taxon>
        <taxon>Sphingobium</taxon>
    </lineage>
</organism>
<keyword evidence="5" id="KW-1185">Reference proteome</keyword>